<keyword evidence="9" id="KW-1185">Reference proteome</keyword>
<feature type="transmembrane region" description="Helical" evidence="7">
    <location>
        <begin position="9"/>
        <end position="29"/>
    </location>
</feature>
<keyword evidence="3" id="KW-1003">Cell membrane</keyword>
<gene>
    <name evidence="8" type="ORF">B5C34_01065</name>
</gene>
<evidence type="ECO:0000313" key="8">
    <source>
        <dbReference type="EMBL" id="OWV32177.1"/>
    </source>
</evidence>
<feature type="transmembrane region" description="Helical" evidence="7">
    <location>
        <begin position="226"/>
        <end position="248"/>
    </location>
</feature>
<evidence type="ECO:0000256" key="3">
    <source>
        <dbReference type="ARBA" id="ARBA00022475"/>
    </source>
</evidence>
<dbReference type="PANTHER" id="PTHR11328:SF28">
    <property type="entry name" value="MAJOR FACILITATOR SUPERFAMILY DOMAIN-CONTAINING PROTEIN 12"/>
    <property type="match status" value="1"/>
</dbReference>
<sequence length="436" mass="46859">MSFSVGRLLVYAGPGVPVAAMGLPLVAFLPPFYAGELGLDLATVGVIFFIVRALDVPFDPLVGHWADNTKTRLGRFKPWLLGGGLLATVGVGAVFFPPDGVGPLYLLVSLILLYVGQSCINVPHTSWGATISSDYHERSRIFSFWQGGHLAGLILVLILPAVLAQLMGETAPGAVQAMGIFTVVALPLTILLAVALVPRSNSRSDHPRIGWKELKAFFAQEELRRLLIVDILFSLAGGSLGTLLRFFLEQSRGFDDTGSSLMLLAFFISGFVFLPVWLGIAKKIGKARAAGAAVFFQMAMHCAAFFIMDGERFWISMLAIFIAGAGFAAPTFLLRAMLADYNDDAKAAGANDRIGLLNAVLTTAQKLGYAVPVGVLFPLLSLAGFDPEPGSRNSDEALFWLEAVWIVILPITLIPAGVILFREQTDRRRHEAGGVT</sequence>
<dbReference type="PANTHER" id="PTHR11328">
    <property type="entry name" value="MAJOR FACILITATOR SUPERFAMILY DOMAIN-CONTAINING PROTEIN"/>
    <property type="match status" value="1"/>
</dbReference>
<dbReference type="RefSeq" id="WP_088710974.1">
    <property type="nucleotide sequence ID" value="NZ_NFZT01000001.1"/>
</dbReference>
<protein>
    <recommendedName>
        <fullName evidence="10">MFS transporter</fullName>
    </recommendedName>
</protein>
<organism evidence="8 9">
    <name type="scientific">Pacificimonas flava</name>
    <dbReference type="NCBI Taxonomy" id="1234595"/>
    <lineage>
        <taxon>Bacteria</taxon>
        <taxon>Pseudomonadati</taxon>
        <taxon>Pseudomonadota</taxon>
        <taxon>Alphaproteobacteria</taxon>
        <taxon>Sphingomonadales</taxon>
        <taxon>Sphingosinicellaceae</taxon>
        <taxon>Pacificimonas</taxon>
    </lineage>
</organism>
<name>A0A219B1F6_9SPHN</name>
<evidence type="ECO:0008006" key="10">
    <source>
        <dbReference type="Google" id="ProtNLM"/>
    </source>
</evidence>
<evidence type="ECO:0000256" key="1">
    <source>
        <dbReference type="ARBA" id="ARBA00004651"/>
    </source>
</evidence>
<feature type="transmembrane region" description="Helical" evidence="7">
    <location>
        <begin position="175"/>
        <end position="198"/>
    </location>
</feature>
<feature type="transmembrane region" description="Helical" evidence="7">
    <location>
        <begin position="260"/>
        <end position="280"/>
    </location>
</feature>
<keyword evidence="4 7" id="KW-0812">Transmembrane</keyword>
<dbReference type="SUPFAM" id="SSF103473">
    <property type="entry name" value="MFS general substrate transporter"/>
    <property type="match status" value="1"/>
</dbReference>
<dbReference type="EMBL" id="NFZT01000001">
    <property type="protein sequence ID" value="OWV32177.1"/>
    <property type="molecule type" value="Genomic_DNA"/>
</dbReference>
<reference evidence="9" key="1">
    <citation type="submission" date="2017-05" db="EMBL/GenBank/DDBJ databases">
        <authorList>
            <person name="Lin X."/>
        </authorList>
    </citation>
    <scope>NUCLEOTIDE SEQUENCE [LARGE SCALE GENOMIC DNA]</scope>
    <source>
        <strain evidence="9">JLT2012</strain>
    </source>
</reference>
<keyword evidence="5 7" id="KW-1133">Transmembrane helix</keyword>
<comment type="similarity">
    <text evidence="2">Belongs to the sodium:galactoside symporter (TC 2.A.2) family.</text>
</comment>
<proteinExistence type="inferred from homology"/>
<dbReference type="GO" id="GO:0006814">
    <property type="term" value="P:sodium ion transport"/>
    <property type="evidence" value="ECO:0007669"/>
    <property type="project" value="InterPro"/>
</dbReference>
<feature type="transmembrane region" description="Helical" evidence="7">
    <location>
        <begin position="41"/>
        <end position="58"/>
    </location>
</feature>
<dbReference type="InterPro" id="IPR036259">
    <property type="entry name" value="MFS_trans_sf"/>
</dbReference>
<feature type="transmembrane region" description="Helical" evidence="7">
    <location>
        <begin position="79"/>
        <end position="96"/>
    </location>
</feature>
<evidence type="ECO:0000313" key="9">
    <source>
        <dbReference type="Proteomes" id="UP000198462"/>
    </source>
</evidence>
<evidence type="ECO:0000256" key="7">
    <source>
        <dbReference type="SAM" id="Phobius"/>
    </source>
</evidence>
<dbReference type="GO" id="GO:0008643">
    <property type="term" value="P:carbohydrate transport"/>
    <property type="evidence" value="ECO:0007669"/>
    <property type="project" value="InterPro"/>
</dbReference>
<feature type="transmembrane region" description="Helical" evidence="7">
    <location>
        <begin position="141"/>
        <end position="163"/>
    </location>
</feature>
<feature type="transmembrane region" description="Helical" evidence="7">
    <location>
        <begin position="367"/>
        <end position="385"/>
    </location>
</feature>
<dbReference type="Pfam" id="PF13347">
    <property type="entry name" value="MFS_2"/>
    <property type="match status" value="1"/>
</dbReference>
<dbReference type="Proteomes" id="UP000198462">
    <property type="component" value="Unassembled WGS sequence"/>
</dbReference>
<dbReference type="AlphaFoldDB" id="A0A219B1F6"/>
<evidence type="ECO:0000256" key="5">
    <source>
        <dbReference type="ARBA" id="ARBA00022989"/>
    </source>
</evidence>
<comment type="caution">
    <text evidence="8">The sequence shown here is derived from an EMBL/GenBank/DDBJ whole genome shotgun (WGS) entry which is preliminary data.</text>
</comment>
<dbReference type="Gene3D" id="1.20.1250.20">
    <property type="entry name" value="MFS general substrate transporter like domains"/>
    <property type="match status" value="2"/>
</dbReference>
<evidence type="ECO:0000256" key="4">
    <source>
        <dbReference type="ARBA" id="ARBA00022692"/>
    </source>
</evidence>
<evidence type="ECO:0000256" key="6">
    <source>
        <dbReference type="ARBA" id="ARBA00023136"/>
    </source>
</evidence>
<dbReference type="InterPro" id="IPR039672">
    <property type="entry name" value="MFS_2"/>
</dbReference>
<evidence type="ECO:0000256" key="2">
    <source>
        <dbReference type="ARBA" id="ARBA00009617"/>
    </source>
</evidence>
<feature type="transmembrane region" description="Helical" evidence="7">
    <location>
        <begin position="287"/>
        <end position="307"/>
    </location>
</feature>
<feature type="transmembrane region" description="Helical" evidence="7">
    <location>
        <begin position="313"/>
        <end position="334"/>
    </location>
</feature>
<dbReference type="OrthoDB" id="9764596at2"/>
<accession>A0A219B1F6</accession>
<dbReference type="GO" id="GO:0015293">
    <property type="term" value="F:symporter activity"/>
    <property type="evidence" value="ECO:0007669"/>
    <property type="project" value="InterPro"/>
</dbReference>
<keyword evidence="6 7" id="KW-0472">Membrane</keyword>
<comment type="subcellular location">
    <subcellularLocation>
        <location evidence="1">Cell membrane</location>
        <topology evidence="1">Multi-pass membrane protein</topology>
    </subcellularLocation>
</comment>
<dbReference type="GO" id="GO:0005886">
    <property type="term" value="C:plasma membrane"/>
    <property type="evidence" value="ECO:0007669"/>
    <property type="project" value="UniProtKB-SubCell"/>
</dbReference>
<feature type="transmembrane region" description="Helical" evidence="7">
    <location>
        <begin position="397"/>
        <end position="421"/>
    </location>
</feature>
<dbReference type="PROSITE" id="PS00872">
    <property type="entry name" value="NA_GALACTOSIDE_SYMP"/>
    <property type="match status" value="1"/>
</dbReference>
<dbReference type="InterPro" id="IPR018043">
    <property type="entry name" value="Na/Gal_symport_CS"/>
</dbReference>
<feature type="transmembrane region" description="Helical" evidence="7">
    <location>
        <begin position="102"/>
        <end position="120"/>
    </location>
</feature>